<keyword evidence="3" id="KW-1185">Reference proteome</keyword>
<proteinExistence type="inferred from homology"/>
<dbReference type="EMBL" id="SSOC01000001">
    <property type="protein sequence ID" value="THF67108.1"/>
    <property type="molecule type" value="Genomic_DNA"/>
</dbReference>
<evidence type="ECO:0000256" key="1">
    <source>
        <dbReference type="ARBA" id="ARBA00044755"/>
    </source>
</evidence>
<accession>A0A4S4B377</accession>
<comment type="caution">
    <text evidence="2">The sequence shown here is derived from an EMBL/GenBank/DDBJ whole genome shotgun (WGS) entry which is preliminary data.</text>
</comment>
<comment type="similarity">
    <text evidence="1">Belongs to the bactofilin family.</text>
</comment>
<name>A0A4S4B377_9RHOO</name>
<dbReference type="InterPro" id="IPR007607">
    <property type="entry name" value="BacA/B"/>
</dbReference>
<protein>
    <submittedName>
        <fullName evidence="2">Polymer-forming cytoskeletal protein</fullName>
    </submittedName>
</protein>
<evidence type="ECO:0000313" key="3">
    <source>
        <dbReference type="Proteomes" id="UP000308430"/>
    </source>
</evidence>
<organism evidence="2 3">
    <name type="scientific">Pseudothauera nasutitermitis</name>
    <dbReference type="NCBI Taxonomy" id="2565930"/>
    <lineage>
        <taxon>Bacteria</taxon>
        <taxon>Pseudomonadati</taxon>
        <taxon>Pseudomonadota</taxon>
        <taxon>Betaproteobacteria</taxon>
        <taxon>Rhodocyclales</taxon>
        <taxon>Zoogloeaceae</taxon>
        <taxon>Pseudothauera</taxon>
    </lineage>
</organism>
<reference evidence="2 3" key="1">
    <citation type="submission" date="2019-04" db="EMBL/GenBank/DDBJ databases">
        <title>Azoarcus nasutitermitis sp. nov. isolated from termite nest.</title>
        <authorList>
            <person name="Lin S.-Y."/>
            <person name="Hameed A."/>
            <person name="Hsu Y.-H."/>
            <person name="Young C.-C."/>
        </authorList>
    </citation>
    <scope>NUCLEOTIDE SEQUENCE [LARGE SCALE GENOMIC DNA]</scope>
    <source>
        <strain evidence="2 3">CC-YHH838</strain>
    </source>
</reference>
<dbReference type="RefSeq" id="WP_136346517.1">
    <property type="nucleotide sequence ID" value="NZ_SSOC01000001.1"/>
</dbReference>
<evidence type="ECO:0000313" key="2">
    <source>
        <dbReference type="EMBL" id="THF67108.1"/>
    </source>
</evidence>
<sequence>MFRSKKPSKSIEVTKLSSLIADNVEIVGDVVFSGGLRVDGRIEGNVINKDGAHGLLVLSDKGGISGRVKVYDAVVNGAISGDLEVEHFLELQAKARVSGNIRYRQLQMECGATIEGKLERSGEERARAEVDDAKVVELGATQQAAGSR</sequence>
<gene>
    <name evidence="2" type="ORF">E6C76_01600</name>
</gene>
<dbReference type="PANTHER" id="PTHR35024">
    <property type="entry name" value="HYPOTHETICAL CYTOSOLIC PROTEIN"/>
    <property type="match status" value="1"/>
</dbReference>
<dbReference type="PANTHER" id="PTHR35024:SF4">
    <property type="entry name" value="POLYMER-FORMING CYTOSKELETAL PROTEIN"/>
    <property type="match status" value="1"/>
</dbReference>
<dbReference type="Pfam" id="PF04519">
    <property type="entry name" value="Bactofilin"/>
    <property type="match status" value="1"/>
</dbReference>
<dbReference type="AlphaFoldDB" id="A0A4S4B377"/>
<dbReference type="OrthoDB" id="8903691at2"/>
<dbReference type="Proteomes" id="UP000308430">
    <property type="component" value="Unassembled WGS sequence"/>
</dbReference>